<protein>
    <submittedName>
        <fullName evidence="1">Disease resistance protein</fullName>
    </submittedName>
</protein>
<accession>A0ACC0GZ88</accession>
<gene>
    <name evidence="1" type="ORF">LOK49_LG07G03291</name>
</gene>
<evidence type="ECO:0000313" key="1">
    <source>
        <dbReference type="EMBL" id="KAI8006076.1"/>
    </source>
</evidence>
<evidence type="ECO:0000313" key="2">
    <source>
        <dbReference type="Proteomes" id="UP001060215"/>
    </source>
</evidence>
<name>A0ACC0GZ88_9ERIC</name>
<dbReference type="EMBL" id="CM045764">
    <property type="protein sequence ID" value="KAI8006076.1"/>
    <property type="molecule type" value="Genomic_DNA"/>
</dbReference>
<sequence>MVVENYQVKKVEHIPGPSIAGQSTASKNLMKVMDLLNDDDGVSRIGVWGMGGVGKTTLVKNLNNQLETAAASAQCFSIIIWVTVSKELDLKRLQTQLLERLNLVAKAGKSMESTANRLHERFQREKRFLLILDDVWEAIDLDYLGVPQRDEFHMGYKIILISRSLDVCRQMKTDTDVKVDVLNEEESWQLFTQNAGKVAGIQHIELIARKVSRECGGLPLAIIIIGASMRGKTIEALWHDALNALRRSVPRIKGIEDKVYRPLKWSYDSLFFQGMDIKSCFLYCSLYPEDFEIEVKELVQCWIAEGITMETVKMHDIVRDVALWIASSSSSESDGCNNRSLVQSGIGLNRISVGALSKSLKRVSFMYNDIAMLLDCTTQCPMVSSLLLQANFHLPIVPEGFLLGFQALNVLNLSQTHIRTLPISLV</sequence>
<reference evidence="1 2" key="1">
    <citation type="journal article" date="2022" name="Plant J.">
        <title>Chromosome-level genome of Camellia lanceoleosa provides a valuable resource for understanding genome evolution and self-incompatibility.</title>
        <authorList>
            <person name="Gong W."/>
            <person name="Xiao S."/>
            <person name="Wang L."/>
            <person name="Liao Z."/>
            <person name="Chang Y."/>
            <person name="Mo W."/>
            <person name="Hu G."/>
            <person name="Li W."/>
            <person name="Zhao G."/>
            <person name="Zhu H."/>
            <person name="Hu X."/>
            <person name="Ji K."/>
            <person name="Xiang X."/>
            <person name="Song Q."/>
            <person name="Yuan D."/>
            <person name="Jin S."/>
            <person name="Zhang L."/>
        </authorList>
    </citation>
    <scope>NUCLEOTIDE SEQUENCE [LARGE SCALE GENOMIC DNA]</scope>
    <source>
        <strain evidence="1">SQ_2022a</strain>
    </source>
</reference>
<proteinExistence type="predicted"/>
<keyword evidence="2" id="KW-1185">Reference proteome</keyword>
<dbReference type="Proteomes" id="UP001060215">
    <property type="component" value="Chromosome 7"/>
</dbReference>
<organism evidence="1 2">
    <name type="scientific">Camellia lanceoleosa</name>
    <dbReference type="NCBI Taxonomy" id="1840588"/>
    <lineage>
        <taxon>Eukaryota</taxon>
        <taxon>Viridiplantae</taxon>
        <taxon>Streptophyta</taxon>
        <taxon>Embryophyta</taxon>
        <taxon>Tracheophyta</taxon>
        <taxon>Spermatophyta</taxon>
        <taxon>Magnoliopsida</taxon>
        <taxon>eudicotyledons</taxon>
        <taxon>Gunneridae</taxon>
        <taxon>Pentapetalae</taxon>
        <taxon>asterids</taxon>
        <taxon>Ericales</taxon>
        <taxon>Theaceae</taxon>
        <taxon>Camellia</taxon>
    </lineage>
</organism>
<comment type="caution">
    <text evidence="1">The sequence shown here is derived from an EMBL/GenBank/DDBJ whole genome shotgun (WGS) entry which is preliminary data.</text>
</comment>